<proteinExistence type="predicted"/>
<gene>
    <name evidence="1" type="ORF">Prubr_44680</name>
</gene>
<dbReference type="Proteomes" id="UP000680866">
    <property type="component" value="Chromosome"/>
</dbReference>
<evidence type="ECO:0008006" key="3">
    <source>
        <dbReference type="Google" id="ProtNLM"/>
    </source>
</evidence>
<dbReference type="InterPro" id="IPR056470">
    <property type="entry name" value="BesD/HalB-like"/>
</dbReference>
<evidence type="ECO:0000313" key="2">
    <source>
        <dbReference type="Proteomes" id="UP000680866"/>
    </source>
</evidence>
<dbReference type="EMBL" id="AP023359">
    <property type="protein sequence ID" value="BCJ67447.1"/>
    <property type="molecule type" value="Genomic_DNA"/>
</dbReference>
<dbReference type="AlphaFoldDB" id="A0A810N271"/>
<dbReference type="RefSeq" id="WP_212816780.1">
    <property type="nucleotide sequence ID" value="NZ_AP023359.1"/>
</dbReference>
<accession>A0A810N271</accession>
<organism evidence="1 2">
    <name type="scientific">Polymorphospora rubra</name>
    <dbReference type="NCBI Taxonomy" id="338584"/>
    <lineage>
        <taxon>Bacteria</taxon>
        <taxon>Bacillati</taxon>
        <taxon>Actinomycetota</taxon>
        <taxon>Actinomycetes</taxon>
        <taxon>Micromonosporales</taxon>
        <taxon>Micromonosporaceae</taxon>
        <taxon>Polymorphospora</taxon>
    </lineage>
</organism>
<protein>
    <recommendedName>
        <fullName evidence="3">Fe2OG dioxygenase domain-containing protein</fullName>
    </recommendedName>
</protein>
<name>A0A810N271_9ACTN</name>
<dbReference type="Pfam" id="PF23169">
    <property type="entry name" value="HalD"/>
    <property type="match status" value="1"/>
</dbReference>
<evidence type="ECO:0000313" key="1">
    <source>
        <dbReference type="EMBL" id="BCJ67447.1"/>
    </source>
</evidence>
<dbReference type="SUPFAM" id="SSF51197">
    <property type="entry name" value="Clavaminate synthase-like"/>
    <property type="match status" value="1"/>
</dbReference>
<keyword evidence="2" id="KW-1185">Reference proteome</keyword>
<dbReference type="KEGG" id="pry:Prubr_44680"/>
<sequence>MVDVKVLEQDLREHVRRHVPPGAVAAAGKDLAHYGHAKVSFAAPDSVKAALAAEVESLIQEAGTRRDLRFAETDYTPRKMRNVTRSEIAELGTVIRAVYAAEPLLRLLTEVAGEPVHRCPYEPEQFVITCLEKDGDTHGWHWDDFTFALVWVVECPPVENGGFVQCVPGTSWDKRKPAINRVFVEHPIYSMELFPGDLYLMRTNTTLHRVFPVQGGRRKIVNMGYASTSDLSGDFSHETMDQLWATAPAGEV</sequence>
<reference evidence="1" key="1">
    <citation type="submission" date="2020-08" db="EMBL/GenBank/DDBJ databases">
        <title>Whole genome shotgun sequence of Polymorphospora rubra NBRC 101157.</title>
        <authorList>
            <person name="Komaki H."/>
            <person name="Tamura T."/>
        </authorList>
    </citation>
    <scope>NUCLEOTIDE SEQUENCE</scope>
    <source>
        <strain evidence="1">NBRC 101157</strain>
    </source>
</reference>